<evidence type="ECO:0000256" key="6">
    <source>
        <dbReference type="ARBA" id="ARBA00022927"/>
    </source>
</evidence>
<feature type="transmembrane region" description="Helical" evidence="9">
    <location>
        <begin position="101"/>
        <end position="125"/>
    </location>
</feature>
<dbReference type="PANTHER" id="PTHR43386:SF1">
    <property type="entry name" value="D,D-DIPEPTIDE TRANSPORT SYSTEM PERMEASE PROTEIN DDPC-RELATED"/>
    <property type="match status" value="1"/>
</dbReference>
<evidence type="ECO:0000256" key="9">
    <source>
        <dbReference type="RuleBase" id="RU363032"/>
    </source>
</evidence>
<reference evidence="11 12" key="1">
    <citation type="journal article" date="2015" name="Antonie Van Leeuwenhoek">
        <title>Bosea vaviloviae sp. nov., a new species of slow-growing rhizobia isolated from nodules of the relict species Vavilovia formosa (Stev.) Fed.</title>
        <authorList>
            <person name="Safronova V.I."/>
            <person name="Kuznetsova I.G."/>
            <person name="Sazanova A.L."/>
            <person name="Kimeklis A.K."/>
            <person name="Belimov A.A."/>
            <person name="Andronov E.E."/>
            <person name="Pinaev A.G."/>
            <person name="Chizhevskaya E.P."/>
            <person name="Pukhaev A.R."/>
            <person name="Popov K.P."/>
            <person name="Willems A."/>
            <person name="Tikhonovich I.A."/>
        </authorList>
    </citation>
    <scope>NUCLEOTIDE SEQUENCE [LARGE SCALE GENOMIC DNA]</scope>
    <source>
        <strain evidence="11 12">Vaf18</strain>
    </source>
</reference>
<protein>
    <submittedName>
        <fullName evidence="11">ABC transporter permease</fullName>
    </submittedName>
</protein>
<dbReference type="PANTHER" id="PTHR43386">
    <property type="entry name" value="OLIGOPEPTIDE TRANSPORT SYSTEM PERMEASE PROTEIN APPC"/>
    <property type="match status" value="1"/>
</dbReference>
<accession>A0A1D7TYU6</accession>
<comment type="subcellular location">
    <subcellularLocation>
        <location evidence="1 9">Cell membrane</location>
        <topology evidence="1 9">Multi-pass membrane protein</topology>
    </subcellularLocation>
</comment>
<keyword evidence="4 9" id="KW-0812">Transmembrane</keyword>
<proteinExistence type="inferred from homology"/>
<keyword evidence="5" id="KW-0571">Peptide transport</keyword>
<evidence type="ECO:0000313" key="11">
    <source>
        <dbReference type="EMBL" id="AOO80293.1"/>
    </source>
</evidence>
<dbReference type="GO" id="GO:0015031">
    <property type="term" value="P:protein transport"/>
    <property type="evidence" value="ECO:0007669"/>
    <property type="project" value="UniProtKB-KW"/>
</dbReference>
<comment type="similarity">
    <text evidence="9">Belongs to the binding-protein-dependent transport system permease family.</text>
</comment>
<dbReference type="EMBL" id="CP017147">
    <property type="protein sequence ID" value="AOO80293.1"/>
    <property type="molecule type" value="Genomic_DNA"/>
</dbReference>
<keyword evidence="2 9" id="KW-0813">Transport</keyword>
<dbReference type="InterPro" id="IPR000515">
    <property type="entry name" value="MetI-like"/>
</dbReference>
<feature type="transmembrane region" description="Helical" evidence="9">
    <location>
        <begin position="137"/>
        <end position="156"/>
    </location>
</feature>
<dbReference type="InterPro" id="IPR035906">
    <property type="entry name" value="MetI-like_sf"/>
</dbReference>
<name>A0A1D7TYU6_9HYPH</name>
<gene>
    <name evidence="11" type="ORF">BHK69_07270</name>
</gene>
<keyword evidence="12" id="KW-1185">Reference proteome</keyword>
<feature type="transmembrane region" description="Helical" evidence="9">
    <location>
        <begin position="162"/>
        <end position="181"/>
    </location>
</feature>
<dbReference type="Proteomes" id="UP000094969">
    <property type="component" value="Chromosome"/>
</dbReference>
<evidence type="ECO:0000313" key="12">
    <source>
        <dbReference type="Proteomes" id="UP000094969"/>
    </source>
</evidence>
<evidence type="ECO:0000256" key="4">
    <source>
        <dbReference type="ARBA" id="ARBA00022692"/>
    </source>
</evidence>
<feature type="transmembrane region" description="Helical" evidence="9">
    <location>
        <begin position="266"/>
        <end position="287"/>
    </location>
</feature>
<evidence type="ECO:0000256" key="8">
    <source>
        <dbReference type="ARBA" id="ARBA00023136"/>
    </source>
</evidence>
<dbReference type="PROSITE" id="PS50928">
    <property type="entry name" value="ABC_TM1"/>
    <property type="match status" value="1"/>
</dbReference>
<dbReference type="AlphaFoldDB" id="A0A1D7TYU6"/>
<dbReference type="Pfam" id="PF00528">
    <property type="entry name" value="BPD_transp_1"/>
    <property type="match status" value="1"/>
</dbReference>
<dbReference type="SUPFAM" id="SSF161098">
    <property type="entry name" value="MetI-like"/>
    <property type="match status" value="1"/>
</dbReference>
<keyword evidence="6" id="KW-0653">Protein transport</keyword>
<keyword evidence="8 9" id="KW-0472">Membrane</keyword>
<feature type="transmembrane region" description="Helical" evidence="9">
    <location>
        <begin position="37"/>
        <end position="60"/>
    </location>
</feature>
<keyword evidence="7 9" id="KW-1133">Transmembrane helix</keyword>
<dbReference type="CDD" id="cd06261">
    <property type="entry name" value="TM_PBP2"/>
    <property type="match status" value="1"/>
</dbReference>
<evidence type="ECO:0000256" key="1">
    <source>
        <dbReference type="ARBA" id="ARBA00004651"/>
    </source>
</evidence>
<evidence type="ECO:0000256" key="5">
    <source>
        <dbReference type="ARBA" id="ARBA00022856"/>
    </source>
</evidence>
<dbReference type="Gene3D" id="1.10.3720.10">
    <property type="entry name" value="MetI-like"/>
    <property type="match status" value="1"/>
</dbReference>
<feature type="transmembrane region" description="Helical" evidence="9">
    <location>
        <begin position="228"/>
        <end position="246"/>
    </location>
</feature>
<evidence type="ECO:0000259" key="10">
    <source>
        <dbReference type="PROSITE" id="PS50928"/>
    </source>
</evidence>
<keyword evidence="3" id="KW-1003">Cell membrane</keyword>
<dbReference type="InterPro" id="IPR050366">
    <property type="entry name" value="BP-dependent_transpt_permease"/>
</dbReference>
<evidence type="ECO:0000256" key="2">
    <source>
        <dbReference type="ARBA" id="ARBA00022448"/>
    </source>
</evidence>
<sequence>MHMPDTMAAPLFDIAKGATSRPSILRRALGFARQRHWVFSAGAVMFATVLLLLCTAHWLAPYDPASQSLLQRLQGPSSRHWLGTDHLGRDQLSRLLVGGHFAIIIAAVTLVLSAVTGTVIGVISARQGGLVDEITMRIVDLLISFPDVVVAIFLIALMGPGYGTLIVALTVVSWTPFARLARGLAIEINAKSYIRAAEILGCSRRFIILRHIIPNAIRPLAAMGFLRFGHKLITVGGLSFIGLGVQPPHADWAAMMASSQPYLERAPLLVICPGLAIFLTALSVTWIGQGLETKRNLETKRKTAGEQA</sequence>
<evidence type="ECO:0000256" key="3">
    <source>
        <dbReference type="ARBA" id="ARBA00022475"/>
    </source>
</evidence>
<dbReference type="STRING" id="1526658.BHK69_07270"/>
<organism evidence="11 12">
    <name type="scientific">Bosea vaviloviae</name>
    <dbReference type="NCBI Taxonomy" id="1526658"/>
    <lineage>
        <taxon>Bacteria</taxon>
        <taxon>Pseudomonadati</taxon>
        <taxon>Pseudomonadota</taxon>
        <taxon>Alphaproteobacteria</taxon>
        <taxon>Hyphomicrobiales</taxon>
        <taxon>Boseaceae</taxon>
        <taxon>Bosea</taxon>
    </lineage>
</organism>
<dbReference type="GO" id="GO:0005886">
    <property type="term" value="C:plasma membrane"/>
    <property type="evidence" value="ECO:0007669"/>
    <property type="project" value="UniProtKB-SubCell"/>
</dbReference>
<dbReference type="KEGG" id="bvv:BHK69_07270"/>
<dbReference type="GO" id="GO:0015833">
    <property type="term" value="P:peptide transport"/>
    <property type="evidence" value="ECO:0007669"/>
    <property type="project" value="UniProtKB-KW"/>
</dbReference>
<feature type="domain" description="ABC transmembrane type-1" evidence="10">
    <location>
        <begin position="99"/>
        <end position="288"/>
    </location>
</feature>
<evidence type="ECO:0000256" key="7">
    <source>
        <dbReference type="ARBA" id="ARBA00022989"/>
    </source>
</evidence>
<dbReference type="GO" id="GO:0055085">
    <property type="term" value="P:transmembrane transport"/>
    <property type="evidence" value="ECO:0007669"/>
    <property type="project" value="InterPro"/>
</dbReference>